<evidence type="ECO:0000256" key="3">
    <source>
        <dbReference type="ARBA" id="ARBA00022475"/>
    </source>
</evidence>
<evidence type="ECO:0008006" key="12">
    <source>
        <dbReference type="Google" id="ProtNLM"/>
    </source>
</evidence>
<name>A0A512E168_9PROT</name>
<dbReference type="GO" id="GO:0044781">
    <property type="term" value="P:bacterial-type flagellum organization"/>
    <property type="evidence" value="ECO:0007669"/>
    <property type="project" value="InterPro"/>
</dbReference>
<evidence type="ECO:0000256" key="9">
    <source>
        <dbReference type="SAM" id="Phobius"/>
    </source>
</evidence>
<keyword evidence="4 9" id="KW-0812">Transmembrane</keyword>
<feature type="transmembrane region" description="Helical" evidence="9">
    <location>
        <begin position="6"/>
        <end position="27"/>
    </location>
</feature>
<evidence type="ECO:0000256" key="2">
    <source>
        <dbReference type="ARBA" id="ARBA00004236"/>
    </source>
</evidence>
<dbReference type="OrthoDB" id="8456606at2"/>
<comment type="caution">
    <text evidence="10">The sequence shown here is derived from an EMBL/GenBank/DDBJ whole genome shotgun (WGS) entry which is preliminary data.</text>
</comment>
<keyword evidence="6 9" id="KW-0472">Membrane</keyword>
<sequence length="101" mass="10957">MEMETYLRFALALSFVLALIVAASWVMRRLGYGSAMPPRTGKARRLGVVEVAQIDVRRRLVLIRRDGVEHLVLLGINNDLVLETGIAPPADGAAADAGTSR</sequence>
<evidence type="ECO:0000256" key="5">
    <source>
        <dbReference type="ARBA" id="ARBA00022989"/>
    </source>
</evidence>
<comment type="subcellular location">
    <subcellularLocation>
        <location evidence="1">Bacterial flagellum basal body</location>
    </subcellularLocation>
    <subcellularLocation>
        <location evidence="2">Cell membrane</location>
    </subcellularLocation>
</comment>
<dbReference type="RefSeq" id="WP_044436368.1">
    <property type="nucleotide sequence ID" value="NZ_BJYZ01000042.1"/>
</dbReference>
<evidence type="ECO:0000256" key="4">
    <source>
        <dbReference type="ARBA" id="ARBA00022692"/>
    </source>
</evidence>
<keyword evidence="5 9" id="KW-1133">Transmembrane helix</keyword>
<dbReference type="EMBL" id="BJYZ01000042">
    <property type="protein sequence ID" value="GEO42474.1"/>
    <property type="molecule type" value="Genomic_DNA"/>
</dbReference>
<keyword evidence="3" id="KW-1003">Cell membrane</keyword>
<keyword evidence="7" id="KW-0975">Bacterial flagellum</keyword>
<evidence type="ECO:0000313" key="11">
    <source>
        <dbReference type="Proteomes" id="UP000321523"/>
    </source>
</evidence>
<dbReference type="Proteomes" id="UP000321523">
    <property type="component" value="Unassembled WGS sequence"/>
</dbReference>
<dbReference type="InterPro" id="IPR022781">
    <property type="entry name" value="Flagellar_biosynth_FliO"/>
</dbReference>
<dbReference type="GO" id="GO:0005886">
    <property type="term" value="C:plasma membrane"/>
    <property type="evidence" value="ECO:0007669"/>
    <property type="project" value="UniProtKB-SubCell"/>
</dbReference>
<protein>
    <recommendedName>
        <fullName evidence="12">Flagellar protein</fullName>
    </recommendedName>
</protein>
<organism evidence="10 11">
    <name type="scientific">Skermanella aerolata</name>
    <dbReference type="NCBI Taxonomy" id="393310"/>
    <lineage>
        <taxon>Bacteria</taxon>
        <taxon>Pseudomonadati</taxon>
        <taxon>Pseudomonadota</taxon>
        <taxon>Alphaproteobacteria</taxon>
        <taxon>Rhodospirillales</taxon>
        <taxon>Azospirillaceae</taxon>
        <taxon>Skermanella</taxon>
    </lineage>
</organism>
<dbReference type="AlphaFoldDB" id="A0A512E168"/>
<evidence type="ECO:0000313" key="10">
    <source>
        <dbReference type="EMBL" id="GEO42474.1"/>
    </source>
</evidence>
<reference evidence="10 11" key="1">
    <citation type="submission" date="2019-07" db="EMBL/GenBank/DDBJ databases">
        <title>Whole genome shotgun sequence of Skermanella aerolata NBRC 106429.</title>
        <authorList>
            <person name="Hosoyama A."/>
            <person name="Uohara A."/>
            <person name="Ohji S."/>
            <person name="Ichikawa N."/>
        </authorList>
    </citation>
    <scope>NUCLEOTIDE SEQUENCE [LARGE SCALE GENOMIC DNA]</scope>
    <source>
        <strain evidence="10 11">NBRC 106429</strain>
    </source>
</reference>
<keyword evidence="11" id="KW-1185">Reference proteome</keyword>
<dbReference type="Pfam" id="PF04347">
    <property type="entry name" value="FliO"/>
    <property type="match status" value="1"/>
</dbReference>
<gene>
    <name evidence="10" type="ORF">SAE02_66220</name>
</gene>
<proteinExistence type="inferred from homology"/>
<evidence type="ECO:0000256" key="6">
    <source>
        <dbReference type="ARBA" id="ARBA00023136"/>
    </source>
</evidence>
<dbReference type="PANTHER" id="PTHR38766:SF1">
    <property type="entry name" value="FLAGELLAR PROTEIN FLIO"/>
    <property type="match status" value="1"/>
</dbReference>
<evidence type="ECO:0000256" key="1">
    <source>
        <dbReference type="ARBA" id="ARBA00004117"/>
    </source>
</evidence>
<dbReference type="InterPro" id="IPR052205">
    <property type="entry name" value="FliO/MopB"/>
</dbReference>
<accession>A0A512E168</accession>
<evidence type="ECO:0000256" key="8">
    <source>
        <dbReference type="ARBA" id="ARBA00037937"/>
    </source>
</evidence>
<dbReference type="GO" id="GO:0009425">
    <property type="term" value="C:bacterial-type flagellum basal body"/>
    <property type="evidence" value="ECO:0007669"/>
    <property type="project" value="UniProtKB-SubCell"/>
</dbReference>
<dbReference type="PANTHER" id="PTHR38766">
    <property type="entry name" value="FLAGELLAR PROTEIN FLIO"/>
    <property type="match status" value="1"/>
</dbReference>
<comment type="similarity">
    <text evidence="8">Belongs to the FliO/MopB family.</text>
</comment>
<evidence type="ECO:0000256" key="7">
    <source>
        <dbReference type="ARBA" id="ARBA00023143"/>
    </source>
</evidence>